<evidence type="ECO:0000256" key="1">
    <source>
        <dbReference type="SAM" id="Phobius"/>
    </source>
</evidence>
<dbReference type="AlphaFoldDB" id="A0A1V9YLQ5"/>
<feature type="transmembrane region" description="Helical" evidence="1">
    <location>
        <begin position="362"/>
        <end position="380"/>
    </location>
</feature>
<comment type="caution">
    <text evidence="2">The sequence shown here is derived from an EMBL/GenBank/DDBJ whole genome shotgun (WGS) entry which is preliminary data.</text>
</comment>
<dbReference type="STRING" id="1202772.A0A1V9YLQ5"/>
<organism evidence="2 3">
    <name type="scientific">Achlya hypogyna</name>
    <name type="common">Oomycete</name>
    <name type="synonym">Protoachlya hypogyna</name>
    <dbReference type="NCBI Taxonomy" id="1202772"/>
    <lineage>
        <taxon>Eukaryota</taxon>
        <taxon>Sar</taxon>
        <taxon>Stramenopiles</taxon>
        <taxon>Oomycota</taxon>
        <taxon>Saprolegniomycetes</taxon>
        <taxon>Saprolegniales</taxon>
        <taxon>Achlyaceae</taxon>
        <taxon>Achlya</taxon>
    </lineage>
</organism>
<keyword evidence="3" id="KW-1185">Reference proteome</keyword>
<name>A0A1V9YLQ5_ACHHY</name>
<dbReference type="OrthoDB" id="60662at2759"/>
<evidence type="ECO:0000313" key="2">
    <source>
        <dbReference type="EMBL" id="OQR86631.1"/>
    </source>
</evidence>
<accession>A0A1V9YLQ5</accession>
<feature type="transmembrane region" description="Helical" evidence="1">
    <location>
        <begin position="6"/>
        <end position="25"/>
    </location>
</feature>
<protein>
    <recommendedName>
        <fullName evidence="4">Transmembrane protein</fullName>
    </recommendedName>
</protein>
<dbReference type="EMBL" id="JNBR01001491">
    <property type="protein sequence ID" value="OQR86631.1"/>
    <property type="molecule type" value="Genomic_DNA"/>
</dbReference>
<evidence type="ECO:0000313" key="3">
    <source>
        <dbReference type="Proteomes" id="UP000243579"/>
    </source>
</evidence>
<gene>
    <name evidence="2" type="ORF">ACHHYP_10337</name>
</gene>
<keyword evidence="1" id="KW-0812">Transmembrane</keyword>
<reference evidence="2 3" key="1">
    <citation type="journal article" date="2014" name="Genome Biol. Evol.">
        <title>The secreted proteins of Achlya hypogyna and Thraustotheca clavata identify the ancestral oomycete secretome and reveal gene acquisitions by horizontal gene transfer.</title>
        <authorList>
            <person name="Misner I."/>
            <person name="Blouin N."/>
            <person name="Leonard G."/>
            <person name="Richards T.A."/>
            <person name="Lane C.E."/>
        </authorList>
    </citation>
    <scope>NUCLEOTIDE SEQUENCE [LARGE SCALE GENOMIC DNA]</scope>
    <source>
        <strain evidence="2 3">ATCC 48635</strain>
    </source>
</reference>
<proteinExistence type="predicted"/>
<sequence length="695" mass="77539">MWVDRHGVVLSRLAAFLSALVILYMDTAGSLATKRSIKGASEQMFIPSNHYTQSFLPQYVEALAKKSPTTQLTAAPPNASVVQVHYLDAKDAADSSTLAFAQTGCLEPQSGDHIYDASYVTTVLHLILDDQTWHSINLTTALVLVDCSYQGRTLGDTTAWKVHVLDATRENLTSIFIQTMGVARPTKHWQVSCGTATISTLRLSSLHVDVETNSVVSSDVAVYNIMIGMEFPYVNPPFEHVILDNQMSTTGEWAGIVVATGEPIVVSGSTGTYRYSPQTQGRYDYFVWQLPKDPLAYLSTIQWVTVVYSVDSWAWVRYILDMGISVILAAHIVVGIVASYNIYRSQGVVWIPDVYPSIQAEIITRCVLLILVCIISQWWHIFEYCMVKSTARQSWGYNEFVQSSIVCSDLQVVILAFLQGVAMTLQLRLHVTVVLATYYVCYLTQNAIVGSIQLNAAEAASWLYSNYMENTLIATGGMDMWAYHINYDTSWAVIASELVWYIIAISAATTYALSVAIVVARRRRLRSRVLAGPCAKTIPVPATEVTDQHWDRLSSTYLMKHVSQQLSLLDIRHIFPQADASTELTVFERTVRRNCLNTYGLVAPFAEHEVERGSLVATHSLIWLLGYVILRDEVVISVVDVPMLWCNALLRKEVGAVYGYRLTPEKDTIEPQAQRLFLSDFSGADLFSISIKPLR</sequence>
<dbReference type="Proteomes" id="UP000243579">
    <property type="component" value="Unassembled WGS sequence"/>
</dbReference>
<keyword evidence="1" id="KW-1133">Transmembrane helix</keyword>
<evidence type="ECO:0008006" key="4">
    <source>
        <dbReference type="Google" id="ProtNLM"/>
    </source>
</evidence>
<feature type="transmembrane region" description="Helical" evidence="1">
    <location>
        <begin position="498"/>
        <end position="520"/>
    </location>
</feature>
<feature type="transmembrane region" description="Helical" evidence="1">
    <location>
        <begin position="425"/>
        <end position="445"/>
    </location>
</feature>
<feature type="transmembrane region" description="Helical" evidence="1">
    <location>
        <begin position="322"/>
        <end position="342"/>
    </location>
</feature>
<keyword evidence="1" id="KW-0472">Membrane</keyword>